<accession>A0ABP5PX81</accession>
<reference evidence="2" key="1">
    <citation type="journal article" date="2019" name="Int. J. Syst. Evol. Microbiol.">
        <title>The Global Catalogue of Microorganisms (GCM) 10K type strain sequencing project: providing services to taxonomists for standard genome sequencing and annotation.</title>
        <authorList>
            <consortium name="The Broad Institute Genomics Platform"/>
            <consortium name="The Broad Institute Genome Sequencing Center for Infectious Disease"/>
            <person name="Wu L."/>
            <person name="Ma J."/>
        </authorList>
    </citation>
    <scope>NUCLEOTIDE SEQUENCE [LARGE SCALE GENOMIC DNA]</scope>
    <source>
        <strain evidence="2">JCM 16114</strain>
    </source>
</reference>
<evidence type="ECO:0000313" key="1">
    <source>
        <dbReference type="EMBL" id="GAA2216341.1"/>
    </source>
</evidence>
<protein>
    <submittedName>
        <fullName evidence="1">Uncharacterized protein</fullName>
    </submittedName>
</protein>
<dbReference type="Proteomes" id="UP001499843">
    <property type="component" value="Unassembled WGS sequence"/>
</dbReference>
<keyword evidence="2" id="KW-1185">Reference proteome</keyword>
<comment type="caution">
    <text evidence="1">The sequence shown here is derived from an EMBL/GenBank/DDBJ whole genome shotgun (WGS) entry which is preliminary data.</text>
</comment>
<sequence>MLARLLQVGEIFADYVLAVQQSEDEAAGHAMQRLELHLRAIPRRWATVLRQQLSIAQDEVSESEADRRLKDLREDSGLIRIEWIYDELADNIGELLRYSELEETWQHLTDEPEVRAQVQGDRHRQ</sequence>
<organism evidence="1 2">
    <name type="scientific">Nonomuraea monospora</name>
    <dbReference type="NCBI Taxonomy" id="568818"/>
    <lineage>
        <taxon>Bacteria</taxon>
        <taxon>Bacillati</taxon>
        <taxon>Actinomycetota</taxon>
        <taxon>Actinomycetes</taxon>
        <taxon>Streptosporangiales</taxon>
        <taxon>Streptosporangiaceae</taxon>
        <taxon>Nonomuraea</taxon>
    </lineage>
</organism>
<dbReference type="EMBL" id="BAAAQX010000066">
    <property type="protein sequence ID" value="GAA2216341.1"/>
    <property type="molecule type" value="Genomic_DNA"/>
</dbReference>
<gene>
    <name evidence="1" type="ORF">GCM10009850_118100</name>
</gene>
<evidence type="ECO:0000313" key="2">
    <source>
        <dbReference type="Proteomes" id="UP001499843"/>
    </source>
</evidence>
<name>A0ABP5PX81_9ACTN</name>
<proteinExistence type="predicted"/>